<dbReference type="Pfam" id="PF04366">
    <property type="entry name" value="Ysc84"/>
    <property type="match status" value="1"/>
</dbReference>
<feature type="domain" description="Ysc84 actin-binding" evidence="2">
    <location>
        <begin position="97"/>
        <end position="217"/>
    </location>
</feature>
<dbReference type="OrthoDB" id="9782434at2"/>
<dbReference type="RefSeq" id="WP_009651510.1">
    <property type="nucleotide sequence ID" value="NC_009715.2"/>
</dbReference>
<dbReference type="InterPro" id="IPR051702">
    <property type="entry name" value="SH3_domain_YSC84-like"/>
</dbReference>
<dbReference type="InterPro" id="IPR007461">
    <property type="entry name" value="Ysc84_actin-binding"/>
</dbReference>
<evidence type="ECO:0000313" key="3">
    <source>
        <dbReference type="EMBL" id="EAU00482.1"/>
    </source>
</evidence>
<dbReference type="GO" id="GO:0035091">
    <property type="term" value="F:phosphatidylinositol binding"/>
    <property type="evidence" value="ECO:0007669"/>
    <property type="project" value="TreeGrafter"/>
</dbReference>
<evidence type="ECO:0000259" key="2">
    <source>
        <dbReference type="Pfam" id="PF04366"/>
    </source>
</evidence>
<reference evidence="3" key="1">
    <citation type="submission" date="2016-07" db="EMBL/GenBank/DDBJ databases">
        <title>Comparative genomics of the Campylobacter concisus group.</title>
        <authorList>
            <person name="Miller W.G."/>
            <person name="Yee E."/>
            <person name="Chapman M.H."/>
            <person name="Huynh S."/>
            <person name="Bono J.L."/>
            <person name="On S.L.W."/>
            <person name="StLeger J."/>
            <person name="Foster G."/>
            <person name="Parker C.T."/>
        </authorList>
    </citation>
    <scope>NUCLEOTIDE SEQUENCE</scope>
    <source>
        <strain evidence="3">525.92</strain>
    </source>
</reference>
<dbReference type="PANTHER" id="PTHR15629">
    <property type="entry name" value="SH3YL1 PROTEIN"/>
    <property type="match status" value="1"/>
</dbReference>
<dbReference type="AlphaFoldDB" id="A7GY10"/>
<evidence type="ECO:0000256" key="1">
    <source>
        <dbReference type="SAM" id="SignalP"/>
    </source>
</evidence>
<keyword evidence="1" id="KW-0732">Signal</keyword>
<protein>
    <submittedName>
        <fullName evidence="3">Lipid-binding protein (SYLF/DUF500 domain)</fullName>
    </submittedName>
</protein>
<proteinExistence type="predicted"/>
<evidence type="ECO:0000313" key="4">
    <source>
        <dbReference type="Proteomes" id="UP000006380"/>
    </source>
</evidence>
<dbReference type="CDD" id="cd11524">
    <property type="entry name" value="SYLF"/>
    <property type="match status" value="1"/>
</dbReference>
<dbReference type="EMBL" id="CP000767">
    <property type="protein sequence ID" value="EAU00482.1"/>
    <property type="molecule type" value="Genomic_DNA"/>
</dbReference>
<feature type="signal peptide" evidence="1">
    <location>
        <begin position="1"/>
        <end position="20"/>
    </location>
</feature>
<accession>A7GY10</accession>
<gene>
    <name evidence="3" type="ORF">CCV52592_1385</name>
</gene>
<sequence length="220" mass="24067">MKKIFAFLCTICLFCGISNADIIQNQKVKNTINILNAFGLRNLHGNEKFKDIKAIAIIPDVTKTAFVVSGAKGEGIFVAKNDDGEWSSPVFINYTVAGIGAQAGISSADTIILFKNSQAYASLFNGKDTISINAEATAGIGEGSGVTTDLPEISAFIVDRTKTSGAFIGVGIDLGRITTNRQQTNDYYERMYDYEDIYNNSPKMSKYTLKLHEIINKYFL</sequence>
<dbReference type="HOGENOM" id="CLU_015320_4_0_7"/>
<dbReference type="Proteomes" id="UP000006380">
    <property type="component" value="Chromosome"/>
</dbReference>
<feature type="chain" id="PRO_5002707495" evidence="1">
    <location>
        <begin position="21"/>
        <end position="220"/>
    </location>
</feature>
<organism evidence="3 4">
    <name type="scientific">Campylobacter curvus (strain 525.92)</name>
    <dbReference type="NCBI Taxonomy" id="360105"/>
    <lineage>
        <taxon>Bacteria</taxon>
        <taxon>Pseudomonadati</taxon>
        <taxon>Campylobacterota</taxon>
        <taxon>Epsilonproteobacteria</taxon>
        <taxon>Campylobacterales</taxon>
        <taxon>Campylobacteraceae</taxon>
        <taxon>Campylobacter</taxon>
    </lineage>
</organism>
<dbReference type="KEGG" id="ccv:CCV52592_1385"/>
<name>A7GY10_CAMC5</name>
<dbReference type="PANTHER" id="PTHR15629:SF2">
    <property type="entry name" value="SH3 DOMAIN-CONTAINING YSC84-LIKE PROTEIN 1"/>
    <property type="match status" value="1"/>
</dbReference>
<dbReference type="STRING" id="360105.CCV52592_1385"/>
<keyword evidence="4" id="KW-1185">Reference proteome</keyword>